<dbReference type="AlphaFoldDB" id="A0A418XAV3"/>
<dbReference type="RefSeq" id="WP_119955326.1">
    <property type="nucleotide sequence ID" value="NZ_QYUR01000006.1"/>
</dbReference>
<sequence>MAGFVDALIAQVLRLEINLQACRARLVACTDLAPRVADWRLALAAAELLADQALLPLHQYFPGR</sequence>
<evidence type="ECO:0000313" key="1">
    <source>
        <dbReference type="EMBL" id="RJG09632.1"/>
    </source>
</evidence>
<evidence type="ECO:0000313" key="2">
    <source>
        <dbReference type="Proteomes" id="UP000284021"/>
    </source>
</evidence>
<reference evidence="1 2" key="1">
    <citation type="submission" date="2018-09" db="EMBL/GenBank/DDBJ databases">
        <authorList>
            <person name="Zhu H."/>
        </authorList>
    </citation>
    <scope>NUCLEOTIDE SEQUENCE [LARGE SCALE GENOMIC DNA]</scope>
    <source>
        <strain evidence="1 2">K1S02-6</strain>
    </source>
</reference>
<dbReference type="Proteomes" id="UP000284021">
    <property type="component" value="Unassembled WGS sequence"/>
</dbReference>
<accession>A0A418XAV3</accession>
<dbReference type="EMBL" id="QYUR01000006">
    <property type="protein sequence ID" value="RJG09632.1"/>
    <property type="molecule type" value="Genomic_DNA"/>
</dbReference>
<comment type="caution">
    <text evidence="1">The sequence shown here is derived from an EMBL/GenBank/DDBJ whole genome shotgun (WGS) entry which is preliminary data.</text>
</comment>
<protein>
    <submittedName>
        <fullName evidence="1">Uncharacterized protein</fullName>
    </submittedName>
</protein>
<gene>
    <name evidence="1" type="ORF">D3879_16275</name>
</gene>
<keyword evidence="2" id="KW-1185">Reference proteome</keyword>
<proteinExistence type="predicted"/>
<name>A0A418XAV3_9PSED</name>
<organism evidence="1 2">
    <name type="scientific">Pseudomonas cavernicola</name>
    <dbReference type="NCBI Taxonomy" id="2320866"/>
    <lineage>
        <taxon>Bacteria</taxon>
        <taxon>Pseudomonadati</taxon>
        <taxon>Pseudomonadota</taxon>
        <taxon>Gammaproteobacteria</taxon>
        <taxon>Pseudomonadales</taxon>
        <taxon>Pseudomonadaceae</taxon>
        <taxon>Pseudomonas</taxon>
    </lineage>
</organism>